<feature type="transmembrane region" description="Helical" evidence="1">
    <location>
        <begin position="44"/>
        <end position="64"/>
    </location>
</feature>
<dbReference type="EMBL" id="JBHSZO010000054">
    <property type="protein sequence ID" value="MFC7221208.1"/>
    <property type="molecule type" value="Genomic_DNA"/>
</dbReference>
<keyword evidence="1" id="KW-0812">Transmembrane</keyword>
<dbReference type="RefSeq" id="WP_386418406.1">
    <property type="nucleotide sequence ID" value="NZ_JBHSZO010000054.1"/>
</dbReference>
<keyword evidence="1" id="KW-0472">Membrane</keyword>
<keyword evidence="1" id="KW-1133">Transmembrane helix</keyword>
<sequence>MSDTELEQRFAAGIRRAGDEAVPAPDLATRGLRRGKQLRRRRRAGIAVAAALVVGGVGVTAGTLGDGLLGGDGGTSSPAAASKSPAGGGTLSAEAVADLVAGELRRVERLGADHEVSVLYSRGTAAPEGKSEDKALAGNPFATLVFDDGGGKAGVSVSFERQDPAYLRQSGHLSCPDKETTKYDSCKVTKLAGGATLVLYQGYTYPDNRPGPRDWSATYATKDGAMVRASALNSTEEKGAPTTRKQPPLTLDQLKELALSKAWQPILAGMARPAAQAPQEHRGVRSEEIAKTLIPLLPRGLVAVRPRQDDTKGYATVVADDGRGEVLFGINVDQWERPDSAKEKNSGAPEADPYAQADVLADGTKVLVEQGPGEKGGKGVQRWLVDVLRSDGRRVVINLHNTPAQWKDATRADMPLTMEQLRKIALDPSWQELKLT</sequence>
<dbReference type="Proteomes" id="UP001596413">
    <property type="component" value="Unassembled WGS sequence"/>
</dbReference>
<organism evidence="2 3">
    <name type="scientific">Streptomyces polyrhachis</name>
    <dbReference type="NCBI Taxonomy" id="1282885"/>
    <lineage>
        <taxon>Bacteria</taxon>
        <taxon>Bacillati</taxon>
        <taxon>Actinomycetota</taxon>
        <taxon>Actinomycetes</taxon>
        <taxon>Kitasatosporales</taxon>
        <taxon>Streptomycetaceae</taxon>
        <taxon>Streptomyces</taxon>
    </lineage>
</organism>
<proteinExistence type="predicted"/>
<evidence type="ECO:0000313" key="3">
    <source>
        <dbReference type="Proteomes" id="UP001596413"/>
    </source>
</evidence>
<comment type="caution">
    <text evidence="2">The sequence shown here is derived from an EMBL/GenBank/DDBJ whole genome shotgun (WGS) entry which is preliminary data.</text>
</comment>
<evidence type="ECO:0008006" key="4">
    <source>
        <dbReference type="Google" id="ProtNLM"/>
    </source>
</evidence>
<protein>
    <recommendedName>
        <fullName evidence="4">LigA protein</fullName>
    </recommendedName>
</protein>
<accession>A0ABW2GNU8</accession>
<name>A0ABW2GNU8_9ACTN</name>
<keyword evidence="3" id="KW-1185">Reference proteome</keyword>
<evidence type="ECO:0000313" key="2">
    <source>
        <dbReference type="EMBL" id="MFC7221208.1"/>
    </source>
</evidence>
<evidence type="ECO:0000256" key="1">
    <source>
        <dbReference type="SAM" id="Phobius"/>
    </source>
</evidence>
<reference evidence="3" key="1">
    <citation type="journal article" date="2019" name="Int. J. Syst. Evol. Microbiol.">
        <title>The Global Catalogue of Microorganisms (GCM) 10K type strain sequencing project: providing services to taxonomists for standard genome sequencing and annotation.</title>
        <authorList>
            <consortium name="The Broad Institute Genomics Platform"/>
            <consortium name="The Broad Institute Genome Sequencing Center for Infectious Disease"/>
            <person name="Wu L."/>
            <person name="Ma J."/>
        </authorList>
    </citation>
    <scope>NUCLEOTIDE SEQUENCE [LARGE SCALE GENOMIC DNA]</scope>
    <source>
        <strain evidence="3">CGMCC 1.13681</strain>
    </source>
</reference>
<gene>
    <name evidence="2" type="ORF">ACFQLX_24040</name>
</gene>